<dbReference type="PANTHER" id="PTHR43969:SF3">
    <property type="entry name" value="GLUTATHIONE S TRANSFERASE E11, ISOFORM A-RELATED"/>
    <property type="match status" value="1"/>
</dbReference>
<dbReference type="CDD" id="cd03045">
    <property type="entry name" value="GST_N_Delta_Epsilon"/>
    <property type="match status" value="1"/>
</dbReference>
<dbReference type="InterPro" id="IPR010987">
    <property type="entry name" value="Glutathione-S-Trfase_C-like"/>
</dbReference>
<dbReference type="InterPro" id="IPR040079">
    <property type="entry name" value="Glutathione_S-Trfase"/>
</dbReference>
<evidence type="ECO:0000259" key="3">
    <source>
        <dbReference type="PROSITE" id="PS50405"/>
    </source>
</evidence>
<dbReference type="Proteomes" id="UP000292052">
    <property type="component" value="Unassembled WGS sequence"/>
</dbReference>
<comment type="caution">
    <text evidence="4">The sequence shown here is derived from an EMBL/GenBank/DDBJ whole genome shotgun (WGS) entry which is preliminary data.</text>
</comment>
<dbReference type="Pfam" id="PF13417">
    <property type="entry name" value="GST_N_3"/>
    <property type="match status" value="1"/>
</dbReference>
<dbReference type="OrthoDB" id="2309723at2759"/>
<dbReference type="InterPro" id="IPR036282">
    <property type="entry name" value="Glutathione-S-Trfase_C_sf"/>
</dbReference>
<protein>
    <submittedName>
        <fullName evidence="4">GST N 3 domain containing protein</fullName>
    </submittedName>
</protein>
<dbReference type="SUPFAM" id="SSF47616">
    <property type="entry name" value="GST C-terminal domain-like"/>
    <property type="match status" value="1"/>
</dbReference>
<dbReference type="InterPro" id="IPR004046">
    <property type="entry name" value="GST_C"/>
</dbReference>
<dbReference type="STRING" id="1661398.A0A482VHM7"/>
<dbReference type="InterPro" id="IPR004045">
    <property type="entry name" value="Glutathione_S-Trfase_N"/>
</dbReference>
<evidence type="ECO:0000259" key="2">
    <source>
        <dbReference type="PROSITE" id="PS50404"/>
    </source>
</evidence>
<name>A0A482VHM7_ASBVE</name>
<dbReference type="FunFam" id="1.20.1050.10:FF:000007">
    <property type="entry name" value="Glutathione S-transferase 1-1"/>
    <property type="match status" value="1"/>
</dbReference>
<organism evidence="4 5">
    <name type="scientific">Asbolus verrucosus</name>
    <name type="common">Desert ironclad beetle</name>
    <dbReference type="NCBI Taxonomy" id="1661398"/>
    <lineage>
        <taxon>Eukaryota</taxon>
        <taxon>Metazoa</taxon>
        <taxon>Ecdysozoa</taxon>
        <taxon>Arthropoda</taxon>
        <taxon>Hexapoda</taxon>
        <taxon>Insecta</taxon>
        <taxon>Pterygota</taxon>
        <taxon>Neoptera</taxon>
        <taxon>Endopterygota</taxon>
        <taxon>Coleoptera</taxon>
        <taxon>Polyphaga</taxon>
        <taxon>Cucujiformia</taxon>
        <taxon>Tenebrionidae</taxon>
        <taxon>Pimeliinae</taxon>
        <taxon>Asbolus</taxon>
    </lineage>
</organism>
<dbReference type="EMBL" id="QDEB01098231">
    <property type="protein sequence ID" value="RZC32295.1"/>
    <property type="molecule type" value="Genomic_DNA"/>
</dbReference>
<dbReference type="GO" id="GO:0004364">
    <property type="term" value="F:glutathione transferase activity"/>
    <property type="evidence" value="ECO:0007669"/>
    <property type="project" value="TreeGrafter"/>
</dbReference>
<accession>A0A482VHM7</accession>
<dbReference type="Pfam" id="PF00043">
    <property type="entry name" value="GST_C"/>
    <property type="match status" value="1"/>
</dbReference>
<sequence>MAPKLYYAKMSPPCRASLLTIHALGIDVELVPINLAEQQHLTNAFLKLNPFHTVPTLEEDTFTIWDSHAINAYLVEKYGADDSLYPKDLAKRVVVDQRLHFDSGVLYARLKAILISIRQDGAKIVAKDKADSLIQGFTLLETLLEQNKFVAGDSLTIADFSIVSTVSSANVLVPLASNRFPQILEWLSRMQALPYYKKGNQDGLDIFASEIKSKVIVR</sequence>
<dbReference type="FunFam" id="3.40.30.10:FF:000034">
    <property type="entry name" value="glutathione S-transferase 1"/>
    <property type="match status" value="1"/>
</dbReference>
<dbReference type="GO" id="GO:0006749">
    <property type="term" value="P:glutathione metabolic process"/>
    <property type="evidence" value="ECO:0007669"/>
    <property type="project" value="TreeGrafter"/>
</dbReference>
<dbReference type="Gene3D" id="3.40.30.10">
    <property type="entry name" value="Glutaredoxin"/>
    <property type="match status" value="1"/>
</dbReference>
<dbReference type="SFLD" id="SFLDG00358">
    <property type="entry name" value="Main_(cytGST)"/>
    <property type="match status" value="1"/>
</dbReference>
<feature type="domain" description="GST C-terminal" evidence="3">
    <location>
        <begin position="88"/>
        <end position="215"/>
    </location>
</feature>
<comment type="subunit">
    <text evidence="1">Homodimer.</text>
</comment>
<dbReference type="SFLD" id="SFLDG01153">
    <property type="entry name" value="Main.4:_Theta-like"/>
    <property type="match status" value="1"/>
</dbReference>
<dbReference type="SFLD" id="SFLDS00019">
    <property type="entry name" value="Glutathione_Transferase_(cytos"/>
    <property type="match status" value="1"/>
</dbReference>
<evidence type="ECO:0000313" key="4">
    <source>
        <dbReference type="EMBL" id="RZC32295.1"/>
    </source>
</evidence>
<dbReference type="Gene3D" id="1.20.1050.10">
    <property type="match status" value="1"/>
</dbReference>
<gene>
    <name evidence="4" type="ORF">BDFB_010449</name>
</gene>
<keyword evidence="5" id="KW-1185">Reference proteome</keyword>
<dbReference type="PANTHER" id="PTHR43969">
    <property type="entry name" value="GLUTATHIONE S TRANSFERASE D10, ISOFORM A-RELATED"/>
    <property type="match status" value="1"/>
</dbReference>
<evidence type="ECO:0000313" key="5">
    <source>
        <dbReference type="Proteomes" id="UP000292052"/>
    </source>
</evidence>
<dbReference type="SUPFAM" id="SSF52833">
    <property type="entry name" value="Thioredoxin-like"/>
    <property type="match status" value="1"/>
</dbReference>
<dbReference type="AlphaFoldDB" id="A0A482VHM7"/>
<feature type="domain" description="GST N-terminal" evidence="2">
    <location>
        <begin position="1"/>
        <end position="82"/>
    </location>
</feature>
<dbReference type="PROSITE" id="PS50405">
    <property type="entry name" value="GST_CTER"/>
    <property type="match status" value="1"/>
</dbReference>
<proteinExistence type="predicted"/>
<dbReference type="CDD" id="cd03177">
    <property type="entry name" value="GST_C_Delta_Epsilon"/>
    <property type="match status" value="1"/>
</dbReference>
<reference evidence="4 5" key="1">
    <citation type="submission" date="2017-03" db="EMBL/GenBank/DDBJ databases">
        <title>Genome of the blue death feigning beetle - Asbolus verrucosus.</title>
        <authorList>
            <person name="Rider S.D."/>
        </authorList>
    </citation>
    <scope>NUCLEOTIDE SEQUENCE [LARGE SCALE GENOMIC DNA]</scope>
    <source>
        <strain evidence="4">Butters</strain>
        <tissue evidence="4">Head and leg muscle</tissue>
    </source>
</reference>
<dbReference type="InterPro" id="IPR036249">
    <property type="entry name" value="Thioredoxin-like_sf"/>
</dbReference>
<dbReference type="PROSITE" id="PS50404">
    <property type="entry name" value="GST_NTER"/>
    <property type="match status" value="1"/>
</dbReference>
<evidence type="ECO:0000256" key="1">
    <source>
        <dbReference type="ARBA" id="ARBA00011738"/>
    </source>
</evidence>